<gene>
    <name evidence="4" type="ORF">DPPLL_28550</name>
</gene>
<keyword evidence="2" id="KW-0812">Transmembrane</keyword>
<evidence type="ECO:0000256" key="2">
    <source>
        <dbReference type="SAM" id="Phobius"/>
    </source>
</evidence>
<evidence type="ECO:0000313" key="5">
    <source>
        <dbReference type="Proteomes" id="UP000830055"/>
    </source>
</evidence>
<evidence type="ECO:0000313" key="4">
    <source>
        <dbReference type="EMBL" id="BDD88490.1"/>
    </source>
</evidence>
<name>A0ABN6M6N9_9BACT</name>
<dbReference type="CDD" id="cd06664">
    <property type="entry name" value="IscU_like"/>
    <property type="match status" value="1"/>
</dbReference>
<keyword evidence="2" id="KW-1133">Transmembrane helix</keyword>
<feature type="transmembrane region" description="Helical" evidence="2">
    <location>
        <begin position="6"/>
        <end position="27"/>
    </location>
</feature>
<keyword evidence="5" id="KW-1185">Reference proteome</keyword>
<dbReference type="InterPro" id="IPR002871">
    <property type="entry name" value="NIF_FeS_clus_asmbl_NifU_N"/>
</dbReference>
<dbReference type="Pfam" id="PF01592">
    <property type="entry name" value="NifU_N"/>
    <property type="match status" value="1"/>
</dbReference>
<keyword evidence="2" id="KW-0472">Membrane</keyword>
<feature type="domain" description="NIF system FeS cluster assembly NifU N-terminal" evidence="3">
    <location>
        <begin position="43"/>
        <end position="133"/>
    </location>
</feature>
<evidence type="ECO:0000259" key="3">
    <source>
        <dbReference type="Pfam" id="PF01592"/>
    </source>
</evidence>
<dbReference type="EMBL" id="AP025516">
    <property type="protein sequence ID" value="BDD88490.1"/>
    <property type="molecule type" value="Genomic_DNA"/>
</dbReference>
<dbReference type="Proteomes" id="UP000830055">
    <property type="component" value="Chromosome"/>
</dbReference>
<evidence type="ECO:0000256" key="1">
    <source>
        <dbReference type="SAM" id="MobiDB-lite"/>
    </source>
</evidence>
<accession>A0ABN6M6N9</accession>
<dbReference type="PANTHER" id="PTHR10093">
    <property type="entry name" value="IRON-SULFUR CLUSTER ASSEMBLY ENZYME NIFU HOMOLOG"/>
    <property type="match status" value="1"/>
</dbReference>
<proteinExistence type="predicted"/>
<sequence length="157" mass="17219">MTLGGFLVLVGVLFAFVAVWYGLSYFFSSTMTDPDAHARITGNCGDTMELAFKIHQDRVVETHAWTDGCATSRSCVDAAARLAYGKEVQRLAKVTMMDVIEEVGSLPESHLHCAQLAETTMQQAIKNYLKDQQTHANPPKNAAPQQSAAERGEELQI</sequence>
<organism evidence="4 5">
    <name type="scientific">Desulfofustis limnaeus</name>
    <dbReference type="NCBI Taxonomy" id="2740163"/>
    <lineage>
        <taxon>Bacteria</taxon>
        <taxon>Pseudomonadati</taxon>
        <taxon>Thermodesulfobacteriota</taxon>
        <taxon>Desulfobulbia</taxon>
        <taxon>Desulfobulbales</taxon>
        <taxon>Desulfocapsaceae</taxon>
        <taxon>Desulfofustis</taxon>
    </lineage>
</organism>
<feature type="region of interest" description="Disordered" evidence="1">
    <location>
        <begin position="132"/>
        <end position="157"/>
    </location>
</feature>
<dbReference type="SUPFAM" id="SSF82649">
    <property type="entry name" value="SufE/NifU"/>
    <property type="match status" value="1"/>
</dbReference>
<reference evidence="4 5" key="1">
    <citation type="submission" date="2022-01" db="EMBL/GenBank/DDBJ databases">
        <title>Desulfofustis limnae sp. nov., a novel mesophilic sulfate-reducing bacterium isolated from marsh soil.</title>
        <authorList>
            <person name="Watanabe M."/>
            <person name="Takahashi A."/>
            <person name="Kojima H."/>
            <person name="Fukui M."/>
        </authorList>
    </citation>
    <scope>NUCLEOTIDE SEQUENCE [LARGE SCALE GENOMIC DNA]</scope>
    <source>
        <strain evidence="4 5">PPLL</strain>
    </source>
</reference>
<protein>
    <recommendedName>
        <fullName evidence="3">NIF system FeS cluster assembly NifU N-terminal domain-containing protein</fullName>
    </recommendedName>
</protein>
<dbReference type="Gene3D" id="3.90.1010.10">
    <property type="match status" value="1"/>
</dbReference>
<dbReference type="RefSeq" id="WP_284151846.1">
    <property type="nucleotide sequence ID" value="NZ_AP025516.1"/>
</dbReference>